<reference evidence="2 3" key="1">
    <citation type="submission" date="2015-10" db="EMBL/GenBank/DDBJ databases">
        <authorList>
            <person name="Gilbert D.G."/>
        </authorList>
    </citation>
    <scope>NUCLEOTIDE SEQUENCE [LARGE SCALE GENOMIC DNA]</scope>
    <source>
        <strain evidence="3">HZ-22</strain>
    </source>
</reference>
<dbReference type="Proteomes" id="UP000057981">
    <property type="component" value="Chromosome"/>
</dbReference>
<dbReference type="OrthoDB" id="187854at2"/>
<protein>
    <submittedName>
        <fullName evidence="2">Dihydrolipoamide dehydrogenase</fullName>
    </submittedName>
</protein>
<sequence>MKKILFMAMVFTFSLNVTAQVTTPQPSPFGKLEQKVGLTDVSIEYSRPSMRGRTIFGDLVSYGKLWRTGANKNTIITFSDDVVIEGHTLKAGAYSIFTTPNETSWDVVFYTDIENWGTPQKWDNSKVAVKTTVKSYPIPFDVETLTMDVNSISNNGAKLEIFWEKTYVAIPFEVPTDKIVSKSIEKAMKGTSAEDYYAAAVYYLEEGKDIKKAQEWMEKAMSMIENPAFYQLRKLALIYAEAGNKKAAIEAAKKSLEGSEKVGNADYIKMNKASLKEWGAL</sequence>
<feature type="chain" id="PRO_5006043133" evidence="1">
    <location>
        <begin position="20"/>
        <end position="281"/>
    </location>
</feature>
<feature type="signal peptide" evidence="1">
    <location>
        <begin position="1"/>
        <end position="19"/>
    </location>
</feature>
<name>A0A0P0D0P4_9FLAO</name>
<dbReference type="SUPFAM" id="SSF48452">
    <property type="entry name" value="TPR-like"/>
    <property type="match status" value="1"/>
</dbReference>
<dbReference type="AlphaFoldDB" id="A0A0P0D0P4"/>
<keyword evidence="3" id="KW-1185">Reference proteome</keyword>
<proteinExistence type="predicted"/>
<dbReference type="PATRIC" id="fig|1736674.3.peg.3249"/>
<evidence type="ECO:0000313" key="3">
    <source>
        <dbReference type="Proteomes" id="UP000057981"/>
    </source>
</evidence>
<dbReference type="Gene3D" id="1.25.40.10">
    <property type="entry name" value="Tetratricopeptide repeat domain"/>
    <property type="match status" value="1"/>
</dbReference>
<dbReference type="STRING" id="1736674.APS56_15880"/>
<dbReference type="EMBL" id="CP012898">
    <property type="protein sequence ID" value="ALJ06522.1"/>
    <property type="molecule type" value="Genomic_DNA"/>
</dbReference>
<organism evidence="2 3">
    <name type="scientific">Pseudalgibacter alginicilyticus</name>
    <dbReference type="NCBI Taxonomy" id="1736674"/>
    <lineage>
        <taxon>Bacteria</taxon>
        <taxon>Pseudomonadati</taxon>
        <taxon>Bacteroidota</taxon>
        <taxon>Flavobacteriia</taxon>
        <taxon>Flavobacteriales</taxon>
        <taxon>Flavobacteriaceae</taxon>
        <taxon>Pseudalgibacter</taxon>
    </lineage>
</organism>
<evidence type="ECO:0000313" key="2">
    <source>
        <dbReference type="EMBL" id="ALJ06522.1"/>
    </source>
</evidence>
<evidence type="ECO:0000256" key="1">
    <source>
        <dbReference type="SAM" id="SignalP"/>
    </source>
</evidence>
<dbReference type="InterPro" id="IPR011990">
    <property type="entry name" value="TPR-like_helical_dom_sf"/>
</dbReference>
<gene>
    <name evidence="2" type="ORF">APS56_15880</name>
</gene>
<accession>A0A0P0D0P4</accession>
<dbReference type="InterPro" id="IPR021314">
    <property type="entry name" value="DUF2911"/>
</dbReference>
<dbReference type="KEGG" id="ahz:APS56_15880"/>
<dbReference type="RefSeq" id="WP_054730673.1">
    <property type="nucleotide sequence ID" value="NZ_CP012898.1"/>
</dbReference>
<dbReference type="Pfam" id="PF11138">
    <property type="entry name" value="DUF2911"/>
    <property type="match status" value="1"/>
</dbReference>
<keyword evidence="1" id="KW-0732">Signal</keyword>